<dbReference type="RefSeq" id="XP_062692960.1">
    <property type="nucleotide sequence ID" value="XM_062832397.1"/>
</dbReference>
<feature type="chain" id="PRO_5042584181" description="Secreted protein" evidence="1">
    <location>
        <begin position="28"/>
        <end position="109"/>
    </location>
</feature>
<evidence type="ECO:0000256" key="1">
    <source>
        <dbReference type="SAM" id="SignalP"/>
    </source>
</evidence>
<accession>A0AAJ0I7Q3</accession>
<dbReference type="EMBL" id="JAULSX010000004">
    <property type="protein sequence ID" value="KAK3492502.1"/>
    <property type="molecule type" value="Genomic_DNA"/>
</dbReference>
<evidence type="ECO:0000313" key="2">
    <source>
        <dbReference type="EMBL" id="KAK3492502.1"/>
    </source>
</evidence>
<dbReference type="GeneID" id="87870019"/>
<sequence length="109" mass="12378">MFLVCWHRGLEKLFWWFAFLLRMPASSYFGGKSASLVSCESIYEVSHGIALVPISSPPLRLLLPQSNNRLVFQCIQHRPVWDPQVENLCHTHCIELALTTKIPGPSSAR</sequence>
<dbReference type="Proteomes" id="UP001285908">
    <property type="component" value="Unassembled WGS sequence"/>
</dbReference>
<organism evidence="2 3">
    <name type="scientific">Neurospora hispaniola</name>
    <dbReference type="NCBI Taxonomy" id="588809"/>
    <lineage>
        <taxon>Eukaryota</taxon>
        <taxon>Fungi</taxon>
        <taxon>Dikarya</taxon>
        <taxon>Ascomycota</taxon>
        <taxon>Pezizomycotina</taxon>
        <taxon>Sordariomycetes</taxon>
        <taxon>Sordariomycetidae</taxon>
        <taxon>Sordariales</taxon>
        <taxon>Sordariaceae</taxon>
        <taxon>Neurospora</taxon>
    </lineage>
</organism>
<feature type="signal peptide" evidence="1">
    <location>
        <begin position="1"/>
        <end position="27"/>
    </location>
</feature>
<dbReference type="AlphaFoldDB" id="A0AAJ0I7Q3"/>
<gene>
    <name evidence="2" type="ORF">B0T23DRAFT_143419</name>
</gene>
<name>A0AAJ0I7Q3_9PEZI</name>
<evidence type="ECO:0000313" key="3">
    <source>
        <dbReference type="Proteomes" id="UP001285908"/>
    </source>
</evidence>
<keyword evidence="3" id="KW-1185">Reference proteome</keyword>
<proteinExistence type="predicted"/>
<keyword evidence="1" id="KW-0732">Signal</keyword>
<evidence type="ECO:0008006" key="4">
    <source>
        <dbReference type="Google" id="ProtNLM"/>
    </source>
</evidence>
<reference evidence="2 3" key="1">
    <citation type="journal article" date="2023" name="Mol. Phylogenet. Evol.">
        <title>Genome-scale phylogeny and comparative genomics of the fungal order Sordariales.</title>
        <authorList>
            <person name="Hensen N."/>
            <person name="Bonometti L."/>
            <person name="Westerberg I."/>
            <person name="Brannstrom I.O."/>
            <person name="Guillou S."/>
            <person name="Cros-Aarteil S."/>
            <person name="Calhoun S."/>
            <person name="Haridas S."/>
            <person name="Kuo A."/>
            <person name="Mondo S."/>
            <person name="Pangilinan J."/>
            <person name="Riley R."/>
            <person name="LaButti K."/>
            <person name="Andreopoulos B."/>
            <person name="Lipzen A."/>
            <person name="Chen C."/>
            <person name="Yan M."/>
            <person name="Daum C."/>
            <person name="Ng V."/>
            <person name="Clum A."/>
            <person name="Steindorff A."/>
            <person name="Ohm R.A."/>
            <person name="Martin F."/>
            <person name="Silar P."/>
            <person name="Natvig D.O."/>
            <person name="Lalanne C."/>
            <person name="Gautier V."/>
            <person name="Ament-Velasquez S.L."/>
            <person name="Kruys A."/>
            <person name="Hutchinson M.I."/>
            <person name="Powell A.J."/>
            <person name="Barry K."/>
            <person name="Miller A.N."/>
            <person name="Grigoriev I.V."/>
            <person name="Debuchy R."/>
            <person name="Gladieux P."/>
            <person name="Hiltunen Thoren M."/>
            <person name="Johannesson H."/>
        </authorList>
    </citation>
    <scope>NUCLEOTIDE SEQUENCE [LARGE SCALE GENOMIC DNA]</scope>
    <source>
        <strain evidence="2 3">FGSC 10403</strain>
    </source>
</reference>
<comment type="caution">
    <text evidence="2">The sequence shown here is derived from an EMBL/GenBank/DDBJ whole genome shotgun (WGS) entry which is preliminary data.</text>
</comment>
<protein>
    <recommendedName>
        <fullName evidence="4">Secreted protein</fullName>
    </recommendedName>
</protein>